<comment type="caution">
    <text evidence="13">The sequence shown here is derived from an EMBL/GenBank/DDBJ whole genome shotgun (WGS) entry which is preliminary data.</text>
</comment>
<dbReference type="InterPro" id="IPR027443">
    <property type="entry name" value="IPNS-like_sf"/>
</dbReference>
<dbReference type="Pfam" id="PF03171">
    <property type="entry name" value="2OG-FeII_Oxy"/>
    <property type="match status" value="1"/>
</dbReference>
<keyword evidence="11" id="KW-0408">Iron</keyword>
<dbReference type="InterPro" id="IPR050231">
    <property type="entry name" value="Iron_ascorbate_oxido_reductase"/>
</dbReference>
<feature type="domain" description="Fe2OG dioxygenase" evidence="12">
    <location>
        <begin position="175"/>
        <end position="276"/>
    </location>
</feature>
<proteinExistence type="inferred from homology"/>
<evidence type="ECO:0000256" key="5">
    <source>
        <dbReference type="ARBA" id="ARBA00019045"/>
    </source>
</evidence>
<comment type="catalytic activity">
    <reaction evidence="10">
        <text>L-arginine + 2-oxoglutarate + O2 = guanidine + L-glutamate 5-semialdehyde + succinate + CO2</text>
        <dbReference type="Rhea" id="RHEA:31535"/>
        <dbReference type="ChEBI" id="CHEBI:15379"/>
        <dbReference type="ChEBI" id="CHEBI:16526"/>
        <dbReference type="ChEBI" id="CHEBI:16810"/>
        <dbReference type="ChEBI" id="CHEBI:30031"/>
        <dbReference type="ChEBI" id="CHEBI:30087"/>
        <dbReference type="ChEBI" id="CHEBI:32682"/>
        <dbReference type="ChEBI" id="CHEBI:58066"/>
        <dbReference type="EC" id="1.14.20.7"/>
    </reaction>
</comment>
<dbReference type="GO" id="GO:0009693">
    <property type="term" value="P:ethylene biosynthetic process"/>
    <property type="evidence" value="ECO:0007669"/>
    <property type="project" value="UniProtKB-KW"/>
</dbReference>
<dbReference type="InterPro" id="IPR044861">
    <property type="entry name" value="IPNS-like_FE2OG_OXY"/>
</dbReference>
<dbReference type="InterPro" id="IPR026992">
    <property type="entry name" value="DIOX_N"/>
</dbReference>
<organism evidence="13 14">
    <name type="scientific">Reyranella soli</name>
    <dbReference type="NCBI Taxonomy" id="1230389"/>
    <lineage>
        <taxon>Bacteria</taxon>
        <taxon>Pseudomonadati</taxon>
        <taxon>Pseudomonadota</taxon>
        <taxon>Alphaproteobacteria</taxon>
        <taxon>Hyphomicrobiales</taxon>
        <taxon>Reyranellaceae</taxon>
        <taxon>Reyranella</taxon>
    </lineage>
</organism>
<comment type="catalytic activity">
    <reaction evidence="9">
        <text>2-oxoglutarate + O2 + 2 H(+) = ethene + 3 CO2 + H2O</text>
        <dbReference type="Rhea" id="RHEA:31523"/>
        <dbReference type="ChEBI" id="CHEBI:15377"/>
        <dbReference type="ChEBI" id="CHEBI:15378"/>
        <dbReference type="ChEBI" id="CHEBI:15379"/>
        <dbReference type="ChEBI" id="CHEBI:16526"/>
        <dbReference type="ChEBI" id="CHEBI:16810"/>
        <dbReference type="ChEBI" id="CHEBI:18153"/>
        <dbReference type="EC" id="1.13.12.19"/>
    </reaction>
</comment>
<dbReference type="Pfam" id="PF14226">
    <property type="entry name" value="DIOX_N"/>
    <property type="match status" value="1"/>
</dbReference>
<keyword evidence="14" id="KW-1185">Reference proteome</keyword>
<gene>
    <name evidence="13" type="ORF">RSO01_26160</name>
</gene>
<dbReference type="PANTHER" id="PTHR47990">
    <property type="entry name" value="2-OXOGLUTARATE (2OG) AND FE(II)-DEPENDENT OXYGENASE SUPERFAMILY PROTEIN-RELATED"/>
    <property type="match status" value="1"/>
</dbReference>
<evidence type="ECO:0000256" key="8">
    <source>
        <dbReference type="ARBA" id="ARBA00031282"/>
    </source>
</evidence>
<sequence length="328" mass="36403">MQSLAPSLPPVRADAPEEIPVLDLGAYLAGEPGALQQLGAELRRAFEQIGFYFIVNHGVPQSLVDAAFAEAARFHAQPLEAKLAVKIDESLVGYLPVRGSTTRHSQINRDNKPNVNEAFFSRRDVNKWPANLPGFRETVVAYQAAMEKLGKSLLPIYATALDLPADHFDALFAEPSYTLRMSHYPQHDAPADNEFGLAPHTDTSFMTLLAQNKIPGLSIRLPTGRWVDAPAIDGAFLVNGGDLLRRWTNDRFLATPHRVANRSGKERYAIPFFFDCGAGVSMECLPTCREDGQPPRYEPITYAAYMDWYRQMNYGQAKDRSGVSLSAY</sequence>
<dbReference type="InterPro" id="IPR005123">
    <property type="entry name" value="Oxoglu/Fe-dep_dioxygenase_dom"/>
</dbReference>
<dbReference type="PROSITE" id="PS51471">
    <property type="entry name" value="FE2OG_OXY"/>
    <property type="match status" value="1"/>
</dbReference>
<accession>A0A512N8X7</accession>
<evidence type="ECO:0000256" key="10">
    <source>
        <dbReference type="ARBA" id="ARBA00049359"/>
    </source>
</evidence>
<comment type="similarity">
    <text evidence="11">Belongs to the iron/ascorbate-dependent oxidoreductase family.</text>
</comment>
<evidence type="ECO:0000313" key="14">
    <source>
        <dbReference type="Proteomes" id="UP000321058"/>
    </source>
</evidence>
<evidence type="ECO:0000256" key="7">
    <source>
        <dbReference type="ARBA" id="ARBA00031011"/>
    </source>
</evidence>
<dbReference type="Gene3D" id="2.60.120.330">
    <property type="entry name" value="B-lactam Antibiotic, Isopenicillin N Synthase, Chain"/>
    <property type="match status" value="1"/>
</dbReference>
<dbReference type="AlphaFoldDB" id="A0A512N8X7"/>
<reference evidence="13 14" key="1">
    <citation type="submission" date="2019-07" db="EMBL/GenBank/DDBJ databases">
        <title>Whole genome shotgun sequence of Reyranella soli NBRC 108950.</title>
        <authorList>
            <person name="Hosoyama A."/>
            <person name="Uohara A."/>
            <person name="Ohji S."/>
            <person name="Ichikawa N."/>
        </authorList>
    </citation>
    <scope>NUCLEOTIDE SEQUENCE [LARGE SCALE GENOMIC DNA]</scope>
    <source>
        <strain evidence="13 14">NBRC 108950</strain>
    </source>
</reference>
<comment type="pathway">
    <text evidence="2">Alkene biosynthesis; ethylene biosynthesis via 2-oxoglutarate.</text>
</comment>
<dbReference type="OrthoDB" id="21825at2"/>
<dbReference type="GO" id="GO:0046872">
    <property type="term" value="F:metal ion binding"/>
    <property type="evidence" value="ECO:0007669"/>
    <property type="project" value="UniProtKB-KW"/>
</dbReference>
<evidence type="ECO:0000256" key="11">
    <source>
        <dbReference type="RuleBase" id="RU003682"/>
    </source>
</evidence>
<dbReference type="SUPFAM" id="SSF51197">
    <property type="entry name" value="Clavaminate synthase-like"/>
    <property type="match status" value="1"/>
</dbReference>
<evidence type="ECO:0000256" key="9">
    <source>
        <dbReference type="ARBA" id="ARBA00047725"/>
    </source>
</evidence>
<evidence type="ECO:0000256" key="1">
    <source>
        <dbReference type="ARBA" id="ARBA00001954"/>
    </source>
</evidence>
<dbReference type="Proteomes" id="UP000321058">
    <property type="component" value="Unassembled WGS sequence"/>
</dbReference>
<evidence type="ECO:0000313" key="13">
    <source>
        <dbReference type="EMBL" id="GEP55450.1"/>
    </source>
</evidence>
<evidence type="ECO:0000256" key="3">
    <source>
        <dbReference type="ARBA" id="ARBA00012293"/>
    </source>
</evidence>
<evidence type="ECO:0000259" key="12">
    <source>
        <dbReference type="PROSITE" id="PS51471"/>
    </source>
</evidence>
<name>A0A512N8X7_9HYPH</name>
<dbReference type="EC" id="1.14.20.7" evidence="3"/>
<keyword evidence="11" id="KW-0479">Metal-binding</keyword>
<evidence type="ECO:0000256" key="2">
    <source>
        <dbReference type="ARBA" id="ARBA00004767"/>
    </source>
</evidence>
<evidence type="ECO:0000256" key="4">
    <source>
        <dbReference type="ARBA" id="ARBA00012531"/>
    </source>
</evidence>
<dbReference type="EMBL" id="BKAJ01000038">
    <property type="protein sequence ID" value="GEP55450.1"/>
    <property type="molecule type" value="Genomic_DNA"/>
</dbReference>
<comment type="cofactor">
    <cofactor evidence="1">
        <name>Fe(2+)</name>
        <dbReference type="ChEBI" id="CHEBI:29033"/>
    </cofactor>
</comment>
<dbReference type="GO" id="GO:0102276">
    <property type="term" value="F:2-oxoglutarate oxygenase/decarboxylase (ethylene-forming) activity"/>
    <property type="evidence" value="ECO:0007669"/>
    <property type="project" value="UniProtKB-EC"/>
</dbReference>
<keyword evidence="6" id="KW-0266">Ethylene biosynthesis</keyword>
<evidence type="ECO:0000256" key="6">
    <source>
        <dbReference type="ARBA" id="ARBA00022666"/>
    </source>
</evidence>
<dbReference type="RefSeq" id="WP_147149539.1">
    <property type="nucleotide sequence ID" value="NZ_BKAJ01000038.1"/>
</dbReference>
<protein>
    <recommendedName>
        <fullName evidence="5">2-oxoglutarate-dependent ethylene/succinate-forming enzyme</fullName>
        <ecNumber evidence="4">1.13.12.19</ecNumber>
        <ecNumber evidence="3">1.14.20.7</ecNumber>
    </recommendedName>
    <alternativeName>
        <fullName evidence="7">2-oxoglutarate dioxygenase (ethylene-forming)</fullName>
    </alternativeName>
    <alternativeName>
        <fullName evidence="8">2-oxoglutarate/L-arginine monooxygenase/decarboxylase (succinate-forming)</fullName>
    </alternativeName>
</protein>
<keyword evidence="11" id="KW-0560">Oxidoreductase</keyword>
<dbReference type="EC" id="1.13.12.19" evidence="4"/>